<accession>A0A9W7DKL7</accession>
<evidence type="ECO:0000313" key="2">
    <source>
        <dbReference type="EMBL" id="GMG56251.1"/>
    </source>
</evidence>
<dbReference type="AlphaFoldDB" id="A0A9W7DKL7"/>
<comment type="caution">
    <text evidence="2">The sequence shown here is derived from an EMBL/GenBank/DDBJ whole genome shotgun (WGS) entry which is preliminary data.</text>
</comment>
<sequence>MSSAVSSDDESDDESAPVAVQLRKVSKQLDFSVCMEEEEDEFLQVPGTPTGQILDEERVLELGVQEKPLFTESIGSMEFNVKKQELENPFLETPSVGSSRNKRDLKISTVDFENEMEFVNFKTGERIIKPLNSFQKSIKPKILDFSIQEDDEDDFDVPTTPTNNVQMNPLNIKPFKRRDLIGKHEIIKKVRPSNPFFMTRNTRNRLEHEKSLSPPTSSSFKSTLHFVDSKGHKDALTERMDEEQLDFKPKKLNFDNC</sequence>
<dbReference type="Proteomes" id="UP001165063">
    <property type="component" value="Unassembled WGS sequence"/>
</dbReference>
<feature type="compositionally biased region" description="Low complexity" evidence="1">
    <location>
        <begin position="212"/>
        <end position="224"/>
    </location>
</feature>
<reference evidence="2" key="1">
    <citation type="submission" date="2023-04" db="EMBL/GenBank/DDBJ databases">
        <title>Ambrosiozyma monospora NBRC 1965.</title>
        <authorList>
            <person name="Ichikawa N."/>
            <person name="Sato H."/>
            <person name="Tonouchi N."/>
        </authorList>
    </citation>
    <scope>NUCLEOTIDE SEQUENCE</scope>
    <source>
        <strain evidence="2">NBRC 1965</strain>
    </source>
</reference>
<dbReference type="OrthoDB" id="3997968at2759"/>
<feature type="region of interest" description="Disordered" evidence="1">
    <location>
        <begin position="205"/>
        <end position="224"/>
    </location>
</feature>
<organism evidence="2 3">
    <name type="scientific">Ambrosiozyma monospora</name>
    <name type="common">Yeast</name>
    <name type="synonym">Endomycopsis monosporus</name>
    <dbReference type="NCBI Taxonomy" id="43982"/>
    <lineage>
        <taxon>Eukaryota</taxon>
        <taxon>Fungi</taxon>
        <taxon>Dikarya</taxon>
        <taxon>Ascomycota</taxon>
        <taxon>Saccharomycotina</taxon>
        <taxon>Pichiomycetes</taxon>
        <taxon>Pichiales</taxon>
        <taxon>Pichiaceae</taxon>
        <taxon>Ambrosiozyma</taxon>
    </lineage>
</organism>
<protein>
    <submittedName>
        <fullName evidence="2">Unnamed protein product</fullName>
    </submittedName>
</protein>
<proteinExistence type="predicted"/>
<evidence type="ECO:0000256" key="1">
    <source>
        <dbReference type="SAM" id="MobiDB-lite"/>
    </source>
</evidence>
<gene>
    <name evidence="2" type="ORF">Amon01_000831800</name>
</gene>
<dbReference type="EMBL" id="BSXU01007128">
    <property type="protein sequence ID" value="GMG56251.1"/>
    <property type="molecule type" value="Genomic_DNA"/>
</dbReference>
<name>A0A9W7DKL7_AMBMO</name>
<evidence type="ECO:0000313" key="3">
    <source>
        <dbReference type="Proteomes" id="UP001165063"/>
    </source>
</evidence>
<keyword evidence="3" id="KW-1185">Reference proteome</keyword>